<dbReference type="KEGG" id="tet:TTHERM_00335700"/>
<dbReference type="AlphaFoldDB" id="I7MJX7"/>
<name>I7MJX7_TETTS</name>
<dbReference type="eggNOG" id="KOG0166">
    <property type="taxonomic scope" value="Eukaryota"/>
</dbReference>
<dbReference type="InterPro" id="IPR016024">
    <property type="entry name" value="ARM-type_fold"/>
</dbReference>
<evidence type="ECO:0000256" key="1">
    <source>
        <dbReference type="ARBA" id="ARBA00010394"/>
    </source>
</evidence>
<dbReference type="RefSeq" id="XP_001017538.1">
    <property type="nucleotide sequence ID" value="XM_001017538.1"/>
</dbReference>
<dbReference type="InParanoid" id="I7MJX7"/>
<comment type="similarity">
    <text evidence="1">Belongs to the importin alpha family.</text>
</comment>
<keyword evidence="2" id="KW-0813">Transport</keyword>
<evidence type="ECO:0000313" key="5">
    <source>
        <dbReference type="Proteomes" id="UP000009168"/>
    </source>
</evidence>
<dbReference type="STRING" id="312017.I7MJX7"/>
<dbReference type="GO" id="GO:0015031">
    <property type="term" value="P:protein transport"/>
    <property type="evidence" value="ECO:0007669"/>
    <property type="project" value="UniProtKB-KW"/>
</dbReference>
<protein>
    <submittedName>
        <fullName evidence="4">Importin subunit alpha, putative</fullName>
    </submittedName>
</protein>
<keyword evidence="3" id="KW-0653">Protein transport</keyword>
<evidence type="ECO:0000256" key="2">
    <source>
        <dbReference type="ARBA" id="ARBA00022448"/>
    </source>
</evidence>
<dbReference type="GeneID" id="7846741"/>
<dbReference type="EMBL" id="GG662666">
    <property type="protein sequence ID" value="EAR97293.1"/>
    <property type="molecule type" value="Genomic_DNA"/>
</dbReference>
<gene>
    <name evidence="4" type="ORF">TTHERM_00335700</name>
</gene>
<dbReference type="Proteomes" id="UP000009168">
    <property type="component" value="Unassembled WGS sequence"/>
</dbReference>
<proteinExistence type="inferred from homology"/>
<sequence>MDYYEEEESQIKNVISHKKNEFRVEIRRKKVQQELQSKRLKNIHQSYSKLFENNGYQAQDDENQEQYSQNNQLYQDQVNNHGMEDMTQKDNRANEIPNILEISGELNKVMQQLQDSHKMKDIIQCQDIMKQLYEWIDHYCKKEVMVEVTSVLNLMIQSNLHIFCSVYTSQKYLQYEDLQIYSYYILAQLSCIINKQNLNEMVEKNIFNHFIEALQYSKSSKIIDNLFHTMGNLAGDSKFGSFFCSELVDRDIVTAVLSVIEESTEQDIERFNDSLLFFIWNFIRYIPEVQREETYQLTPLLLLLLRITDTDSKKKYVIECLNHLILYDSSNISVCTEDDYNTLAWLIYNNKSLIGSSLTLLNTIVSECCDEYIKKLVDNGVLISIIKVIESGKESHRQTAAFILSNISCIPDQGVQDSILEEKIYKPLMRSLMDDSSFKVKKELGFFLGNLVSSATAETIITLIDKKSLLNFIEMLFTKFNSDIDLMVVVIQGFCSLFKQITLFTSNQQFRKYMKQIQEIGLFTLIEQFTNHQNQEISQKAEGLYNELLEHSLISEKKCLENSPTRAKNMPISFYNARNTISELQNQTNGDIFKLYIQNNCLQNQQSNIISSSQQQQISNNYFDTNHAQQQQIYNKNQMIQE</sequence>
<dbReference type="InterPro" id="IPR011989">
    <property type="entry name" value="ARM-like"/>
</dbReference>
<dbReference type="HOGENOM" id="CLU_426731_0_0_1"/>
<dbReference type="PANTHER" id="PTHR23316">
    <property type="entry name" value="IMPORTIN ALPHA"/>
    <property type="match status" value="1"/>
</dbReference>
<dbReference type="SUPFAM" id="SSF48371">
    <property type="entry name" value="ARM repeat"/>
    <property type="match status" value="1"/>
</dbReference>
<evidence type="ECO:0000256" key="3">
    <source>
        <dbReference type="ARBA" id="ARBA00022927"/>
    </source>
</evidence>
<dbReference type="Gene3D" id="1.25.10.10">
    <property type="entry name" value="Leucine-rich Repeat Variant"/>
    <property type="match status" value="1"/>
</dbReference>
<keyword evidence="5" id="KW-1185">Reference proteome</keyword>
<reference evidence="5" key="1">
    <citation type="journal article" date="2006" name="PLoS Biol.">
        <title>Macronuclear genome sequence of the ciliate Tetrahymena thermophila, a model eukaryote.</title>
        <authorList>
            <person name="Eisen J.A."/>
            <person name="Coyne R.S."/>
            <person name="Wu M."/>
            <person name="Wu D."/>
            <person name="Thiagarajan M."/>
            <person name="Wortman J.R."/>
            <person name="Badger J.H."/>
            <person name="Ren Q."/>
            <person name="Amedeo P."/>
            <person name="Jones K.M."/>
            <person name="Tallon L.J."/>
            <person name="Delcher A.L."/>
            <person name="Salzberg S.L."/>
            <person name="Silva J.C."/>
            <person name="Haas B.J."/>
            <person name="Majoros W.H."/>
            <person name="Farzad M."/>
            <person name="Carlton J.M."/>
            <person name="Smith R.K. Jr."/>
            <person name="Garg J."/>
            <person name="Pearlman R.E."/>
            <person name="Karrer K.M."/>
            <person name="Sun L."/>
            <person name="Manning G."/>
            <person name="Elde N.C."/>
            <person name="Turkewitz A.P."/>
            <person name="Asai D.J."/>
            <person name="Wilkes D.E."/>
            <person name="Wang Y."/>
            <person name="Cai H."/>
            <person name="Collins K."/>
            <person name="Stewart B.A."/>
            <person name="Lee S.R."/>
            <person name="Wilamowska K."/>
            <person name="Weinberg Z."/>
            <person name="Ruzzo W.L."/>
            <person name="Wloga D."/>
            <person name="Gaertig J."/>
            <person name="Frankel J."/>
            <person name="Tsao C.-C."/>
            <person name="Gorovsky M.A."/>
            <person name="Keeling P.J."/>
            <person name="Waller R.F."/>
            <person name="Patron N.J."/>
            <person name="Cherry J.M."/>
            <person name="Stover N.A."/>
            <person name="Krieger C.J."/>
            <person name="del Toro C."/>
            <person name="Ryder H.F."/>
            <person name="Williamson S.C."/>
            <person name="Barbeau R.A."/>
            <person name="Hamilton E.P."/>
            <person name="Orias E."/>
        </authorList>
    </citation>
    <scope>NUCLEOTIDE SEQUENCE [LARGE SCALE GENOMIC DNA]</scope>
    <source>
        <strain evidence="5">SB210</strain>
    </source>
</reference>
<accession>I7MJX7</accession>
<organism evidence="4 5">
    <name type="scientific">Tetrahymena thermophila (strain SB210)</name>
    <dbReference type="NCBI Taxonomy" id="312017"/>
    <lineage>
        <taxon>Eukaryota</taxon>
        <taxon>Sar</taxon>
        <taxon>Alveolata</taxon>
        <taxon>Ciliophora</taxon>
        <taxon>Intramacronucleata</taxon>
        <taxon>Oligohymenophorea</taxon>
        <taxon>Hymenostomatida</taxon>
        <taxon>Tetrahymenina</taxon>
        <taxon>Tetrahymenidae</taxon>
        <taxon>Tetrahymena</taxon>
    </lineage>
</organism>
<evidence type="ECO:0000313" key="4">
    <source>
        <dbReference type="EMBL" id="EAR97293.1"/>
    </source>
</evidence>